<dbReference type="RefSeq" id="WP_239145721.1">
    <property type="nucleotide sequence ID" value="NZ_BAAAQE010000007.1"/>
</dbReference>
<reference evidence="2 3" key="1">
    <citation type="submission" date="2021-01" db="EMBL/GenBank/DDBJ databases">
        <title>Whole genome shotgun sequence of Actinoplanes couchii NBRC 106145.</title>
        <authorList>
            <person name="Komaki H."/>
            <person name="Tamura T."/>
        </authorList>
    </citation>
    <scope>NUCLEOTIDE SEQUENCE [LARGE SCALE GENOMIC DNA]</scope>
    <source>
        <strain evidence="2 3">NBRC 106145</strain>
    </source>
</reference>
<evidence type="ECO:0000256" key="1">
    <source>
        <dbReference type="SAM" id="MobiDB-lite"/>
    </source>
</evidence>
<evidence type="ECO:0000313" key="3">
    <source>
        <dbReference type="Proteomes" id="UP000612282"/>
    </source>
</evidence>
<keyword evidence="3" id="KW-1185">Reference proteome</keyword>
<evidence type="ECO:0000313" key="2">
    <source>
        <dbReference type="EMBL" id="GID58825.1"/>
    </source>
</evidence>
<feature type="region of interest" description="Disordered" evidence="1">
    <location>
        <begin position="1"/>
        <end position="65"/>
    </location>
</feature>
<gene>
    <name evidence="2" type="ORF">Aco03nite_072290</name>
</gene>
<accession>A0ABQ3XK00</accession>
<protein>
    <submittedName>
        <fullName evidence="2">Uncharacterized protein</fullName>
    </submittedName>
</protein>
<organism evidence="2 3">
    <name type="scientific">Actinoplanes couchii</name>
    <dbReference type="NCBI Taxonomy" id="403638"/>
    <lineage>
        <taxon>Bacteria</taxon>
        <taxon>Bacillati</taxon>
        <taxon>Actinomycetota</taxon>
        <taxon>Actinomycetes</taxon>
        <taxon>Micromonosporales</taxon>
        <taxon>Micromonosporaceae</taxon>
        <taxon>Actinoplanes</taxon>
    </lineage>
</organism>
<sequence length="65" mass="6141">MAGSTTINGGTGTPAVSIGNSGTGSQSIPSCSGPNPSSRPTRGSPSATVTANTDVIPDGYGISST</sequence>
<name>A0ABQ3XK00_9ACTN</name>
<feature type="compositionally biased region" description="Polar residues" evidence="1">
    <location>
        <begin position="18"/>
        <end position="53"/>
    </location>
</feature>
<comment type="caution">
    <text evidence="2">The sequence shown here is derived from an EMBL/GenBank/DDBJ whole genome shotgun (WGS) entry which is preliminary data.</text>
</comment>
<proteinExistence type="predicted"/>
<dbReference type="Proteomes" id="UP000612282">
    <property type="component" value="Unassembled WGS sequence"/>
</dbReference>
<dbReference type="EMBL" id="BOMG01000091">
    <property type="protein sequence ID" value="GID58825.1"/>
    <property type="molecule type" value="Genomic_DNA"/>
</dbReference>